<feature type="compositionally biased region" description="Low complexity" evidence="1">
    <location>
        <begin position="280"/>
        <end position="291"/>
    </location>
</feature>
<sequence>MAHTNVRNTQVARAGLAGGIFRYPLGTVLPTDATSVRPTIAGWNPRLGGCDETGFTVSSKRDKDNKRDWNGDKVRSIQTGKDDTGKFVLIEPKSPQAKAMLYGDSNVTVVPATASHGTQITAQSTSDVLPHHSYVVDTIDGDDKIRTCIADAQVSETGDIIFQSKDWTVYEITLEMFPDSQGRTWVEYTELNDILVPSEWDVAISGSAGTVVYTVTRDSVSESTTALAYNVATTALKTASAQNALDKANADLDALKAKGASADKLTAAEKKRDVAEQKLTAAQERQTAAETRLSEVKDKEASKAEKSGDDGAKGFGQNLASGLFGGFMESIGLPGFFNMLEWPLLKSGQSLLNAFAGPIKGALEGKLVSSSGMVARYADRRRGQCCWPAWWWRRTPRDQPSRRRGFLETSTGGGSAAAPQRSAPGQRWRSWADNHSELQHVRRRSQGRAVEG</sequence>
<protein>
    <submittedName>
        <fullName evidence="2">Phage associated structural protein</fullName>
    </submittedName>
</protein>
<organism evidence="2 3">
    <name type="scientific">Mycolicibacterium conceptionense</name>
    <dbReference type="NCBI Taxonomy" id="451644"/>
    <lineage>
        <taxon>Bacteria</taxon>
        <taxon>Bacillati</taxon>
        <taxon>Actinomycetota</taxon>
        <taxon>Actinomycetes</taxon>
        <taxon>Mycobacteriales</taxon>
        <taxon>Mycobacteriaceae</taxon>
        <taxon>Mycolicibacterium</taxon>
    </lineage>
</organism>
<gene>
    <name evidence="2" type="ORF">BN970_07143</name>
</gene>
<feature type="compositionally biased region" description="Basic and acidic residues" evidence="1">
    <location>
        <begin position="292"/>
        <end position="312"/>
    </location>
</feature>
<feature type="region of interest" description="Disordered" evidence="1">
    <location>
        <begin position="276"/>
        <end position="312"/>
    </location>
</feature>
<dbReference type="Pfam" id="PF25681">
    <property type="entry name" value="Phage_TTP_17"/>
    <property type="match status" value="1"/>
</dbReference>
<name>A0A0U1DZ88_9MYCO</name>
<dbReference type="InterPro" id="IPR058154">
    <property type="entry name" value="Bxb1_TTP-like"/>
</dbReference>
<evidence type="ECO:0000313" key="2">
    <source>
        <dbReference type="EMBL" id="CQD25341.1"/>
    </source>
</evidence>
<feature type="compositionally biased region" description="Basic and acidic residues" evidence="1">
    <location>
        <begin position="430"/>
        <end position="440"/>
    </location>
</feature>
<reference evidence="2 3" key="1">
    <citation type="submission" date="2015-03" db="EMBL/GenBank/DDBJ databases">
        <authorList>
            <person name="Murphy D."/>
        </authorList>
    </citation>
    <scope>NUCLEOTIDE SEQUENCE [LARGE SCALE GENOMIC DNA]</scope>
    <source>
        <strain evidence="2 3">D16</strain>
    </source>
</reference>
<accession>A0A0U1DZ88</accession>
<dbReference type="EMBL" id="CTEF01000011">
    <property type="protein sequence ID" value="CQD25341.1"/>
    <property type="molecule type" value="Genomic_DNA"/>
</dbReference>
<evidence type="ECO:0000256" key="1">
    <source>
        <dbReference type="SAM" id="MobiDB-lite"/>
    </source>
</evidence>
<proteinExistence type="predicted"/>
<evidence type="ECO:0000313" key="3">
    <source>
        <dbReference type="Proteomes" id="UP000182227"/>
    </source>
</evidence>
<dbReference type="AlphaFoldDB" id="A0A0U1DZ88"/>
<dbReference type="Proteomes" id="UP000182227">
    <property type="component" value="Unassembled WGS sequence"/>
</dbReference>
<feature type="region of interest" description="Disordered" evidence="1">
    <location>
        <begin position="399"/>
        <end position="452"/>
    </location>
</feature>